<feature type="compositionally biased region" description="Polar residues" evidence="1">
    <location>
        <begin position="51"/>
        <end position="64"/>
    </location>
</feature>
<reference evidence="3 4" key="1">
    <citation type="submission" date="2016-03" db="EMBL/GenBank/DDBJ databases">
        <title>Choanephora cucurbitarum.</title>
        <authorList>
            <person name="Min B."/>
            <person name="Park H."/>
            <person name="Park J.-H."/>
            <person name="Shin H.-D."/>
            <person name="Choi I.-G."/>
        </authorList>
    </citation>
    <scope>NUCLEOTIDE SEQUENCE [LARGE SCALE GENOMIC DNA]</scope>
    <source>
        <strain evidence="3 4">KUS-F28377</strain>
    </source>
</reference>
<evidence type="ECO:0000313" key="3">
    <source>
        <dbReference type="EMBL" id="OBZ84127.1"/>
    </source>
</evidence>
<dbReference type="AlphaFoldDB" id="A0A1C7N525"/>
<feature type="domain" description="Methyltransferase" evidence="2">
    <location>
        <begin position="129"/>
        <end position="222"/>
    </location>
</feature>
<dbReference type="GO" id="GO:0032259">
    <property type="term" value="P:methylation"/>
    <property type="evidence" value="ECO:0007669"/>
    <property type="project" value="UniProtKB-KW"/>
</dbReference>
<feature type="compositionally biased region" description="Low complexity" evidence="1">
    <location>
        <begin position="1"/>
        <end position="10"/>
    </location>
</feature>
<accession>A0A1C7N525</accession>
<dbReference type="Proteomes" id="UP000093000">
    <property type="component" value="Unassembled WGS sequence"/>
</dbReference>
<dbReference type="GO" id="GO:0008168">
    <property type="term" value="F:methyltransferase activity"/>
    <property type="evidence" value="ECO:0007669"/>
    <property type="project" value="UniProtKB-KW"/>
</dbReference>
<organism evidence="3 4">
    <name type="scientific">Choanephora cucurbitarum</name>
    <dbReference type="NCBI Taxonomy" id="101091"/>
    <lineage>
        <taxon>Eukaryota</taxon>
        <taxon>Fungi</taxon>
        <taxon>Fungi incertae sedis</taxon>
        <taxon>Mucoromycota</taxon>
        <taxon>Mucoromycotina</taxon>
        <taxon>Mucoromycetes</taxon>
        <taxon>Mucorales</taxon>
        <taxon>Mucorineae</taxon>
        <taxon>Choanephoraceae</taxon>
        <taxon>Choanephoroideae</taxon>
        <taxon>Choanephora</taxon>
    </lineage>
</organism>
<dbReference type="InterPro" id="IPR041698">
    <property type="entry name" value="Methyltransf_25"/>
</dbReference>
<keyword evidence="3" id="KW-0489">Methyltransferase</keyword>
<dbReference type="Gene3D" id="3.40.50.150">
    <property type="entry name" value="Vaccinia Virus protein VP39"/>
    <property type="match status" value="1"/>
</dbReference>
<dbReference type="EMBL" id="LUGH01000552">
    <property type="protein sequence ID" value="OBZ84127.1"/>
    <property type="molecule type" value="Genomic_DNA"/>
</dbReference>
<evidence type="ECO:0000259" key="2">
    <source>
        <dbReference type="Pfam" id="PF13649"/>
    </source>
</evidence>
<name>A0A1C7N525_9FUNG</name>
<dbReference type="CDD" id="cd02440">
    <property type="entry name" value="AdoMet_MTases"/>
    <property type="match status" value="1"/>
</dbReference>
<dbReference type="PANTHER" id="PTHR43591">
    <property type="entry name" value="METHYLTRANSFERASE"/>
    <property type="match status" value="1"/>
</dbReference>
<dbReference type="OrthoDB" id="2013972at2759"/>
<feature type="region of interest" description="Disordered" evidence="1">
    <location>
        <begin position="1"/>
        <end position="65"/>
    </location>
</feature>
<dbReference type="SUPFAM" id="SSF53335">
    <property type="entry name" value="S-adenosyl-L-methionine-dependent methyltransferases"/>
    <property type="match status" value="1"/>
</dbReference>
<dbReference type="STRING" id="101091.A0A1C7N525"/>
<dbReference type="InterPro" id="IPR029063">
    <property type="entry name" value="SAM-dependent_MTases_sf"/>
</dbReference>
<comment type="caution">
    <text evidence="3">The sequence shown here is derived from an EMBL/GenBank/DDBJ whole genome shotgun (WGS) entry which is preliminary data.</text>
</comment>
<feature type="compositionally biased region" description="Low complexity" evidence="1">
    <location>
        <begin position="25"/>
        <end position="38"/>
    </location>
</feature>
<evidence type="ECO:0000256" key="1">
    <source>
        <dbReference type="SAM" id="MobiDB-lite"/>
    </source>
</evidence>
<dbReference type="InParanoid" id="A0A1C7N525"/>
<evidence type="ECO:0000313" key="4">
    <source>
        <dbReference type="Proteomes" id="UP000093000"/>
    </source>
</evidence>
<dbReference type="PANTHER" id="PTHR43591:SF105">
    <property type="entry name" value="METHYLTRANSFERASE DOMAIN-CONTAINING PROTEIN-RELATED"/>
    <property type="match status" value="1"/>
</dbReference>
<keyword evidence="3" id="KW-0808">Transferase</keyword>
<sequence length="381" mass="43159">MGNQQSQQKSNRSKSVDRAMPQLGQSLSDTTDSQSSSTPNDKCRLKKMKCKNSSNETPQKQPTSKYCIEMNDTELDRLTDAHYILKHVYGGNTSAPVHHLLSGQSLSVCSLPASPTSSLFSENQQSASVLDLACGHGVWVMEMACDYPNAQFYGIDICNQFPNAIKPGNAHFVQRDLLHPEGLPYPDHHFDYIHMQSTYNCFSSEDVKFVLREISRVLKPGGYLEIRDVNPIPQQAGPTTDYFFSDFVERMLQYNQVDTTWPQRLQQLMTEEAGLTEFHQKIYPMRFGMSGPFGTAFNTSVVDACKSYRRFFMESCKLSPEECDQKLGEIAEECVSNQSYVQHYIGWARKPLHGTLTPLSSYDEDNHTMVDIVHFADGYME</sequence>
<keyword evidence="4" id="KW-1185">Reference proteome</keyword>
<gene>
    <name evidence="3" type="primary">menG_3</name>
    <name evidence="3" type="ORF">A0J61_07823</name>
</gene>
<proteinExistence type="predicted"/>
<dbReference type="Pfam" id="PF13649">
    <property type="entry name" value="Methyltransf_25"/>
    <property type="match status" value="1"/>
</dbReference>
<protein>
    <submittedName>
        <fullName evidence="3">Demethylmenaquinone methyltransferase</fullName>
    </submittedName>
</protein>